<feature type="region of interest" description="Disordered" evidence="1">
    <location>
        <begin position="77"/>
        <end position="96"/>
    </location>
</feature>
<protein>
    <submittedName>
        <fullName evidence="2">Protocadherin-16-like protein</fullName>
    </submittedName>
</protein>
<feature type="region of interest" description="Disordered" evidence="1">
    <location>
        <begin position="110"/>
        <end position="130"/>
    </location>
</feature>
<comment type="caution">
    <text evidence="2">The sequence shown here is derived from an EMBL/GenBank/DDBJ whole genome shotgun (WGS) entry which is preliminary data.</text>
</comment>
<dbReference type="EMBL" id="AWUE01016597">
    <property type="protein sequence ID" value="OMO90114.1"/>
    <property type="molecule type" value="Genomic_DNA"/>
</dbReference>
<name>A0A1R3J5P3_9ROSI</name>
<feature type="compositionally biased region" description="Polar residues" evidence="1">
    <location>
        <begin position="153"/>
        <end position="163"/>
    </location>
</feature>
<evidence type="ECO:0000256" key="1">
    <source>
        <dbReference type="SAM" id="MobiDB-lite"/>
    </source>
</evidence>
<reference evidence="3" key="1">
    <citation type="submission" date="2013-09" db="EMBL/GenBank/DDBJ databases">
        <title>Corchorus olitorius genome sequencing.</title>
        <authorList>
            <person name="Alam M."/>
            <person name="Haque M.S."/>
            <person name="Islam M.S."/>
            <person name="Emdad E.M."/>
            <person name="Islam M.M."/>
            <person name="Ahmed B."/>
            <person name="Halim A."/>
            <person name="Hossen Q.M.M."/>
            <person name="Hossain M.Z."/>
            <person name="Ahmed R."/>
            <person name="Khan M.M."/>
            <person name="Islam R."/>
            <person name="Rashid M.M."/>
            <person name="Khan S.A."/>
            <person name="Rahman M.S."/>
            <person name="Alam M."/>
            <person name="Yahiya A.S."/>
            <person name="Khan M.S."/>
            <person name="Azam M.S."/>
            <person name="Haque T."/>
            <person name="Lashkar M.Z.H."/>
            <person name="Akhand A.I."/>
            <person name="Morshed G."/>
            <person name="Roy S."/>
            <person name="Uddin K.S."/>
            <person name="Rabeya T."/>
            <person name="Hossain A.S."/>
            <person name="Chowdhury A."/>
            <person name="Snigdha A.R."/>
            <person name="Mortoza M.S."/>
            <person name="Matin S.A."/>
            <person name="Hoque S.M.E."/>
            <person name="Islam M.K."/>
            <person name="Roy D.K."/>
            <person name="Haider R."/>
            <person name="Moosa M.M."/>
            <person name="Elias S.M."/>
            <person name="Hasan A.M."/>
            <person name="Jahan S."/>
            <person name="Shafiuddin M."/>
            <person name="Mahmood N."/>
            <person name="Shommy N.S."/>
        </authorList>
    </citation>
    <scope>NUCLEOTIDE SEQUENCE [LARGE SCALE GENOMIC DNA]</scope>
    <source>
        <strain evidence="3">cv. O-4</strain>
    </source>
</reference>
<gene>
    <name evidence="2" type="ORF">COLO4_19362</name>
</gene>
<evidence type="ECO:0000313" key="3">
    <source>
        <dbReference type="Proteomes" id="UP000187203"/>
    </source>
</evidence>
<keyword evidence="3" id="KW-1185">Reference proteome</keyword>
<dbReference type="AlphaFoldDB" id="A0A1R3J5P3"/>
<evidence type="ECO:0000313" key="2">
    <source>
        <dbReference type="EMBL" id="OMO90114.1"/>
    </source>
</evidence>
<feature type="region of interest" description="Disordered" evidence="1">
    <location>
        <begin position="153"/>
        <end position="173"/>
    </location>
</feature>
<organism evidence="2 3">
    <name type="scientific">Corchorus olitorius</name>
    <dbReference type="NCBI Taxonomy" id="93759"/>
    <lineage>
        <taxon>Eukaryota</taxon>
        <taxon>Viridiplantae</taxon>
        <taxon>Streptophyta</taxon>
        <taxon>Embryophyta</taxon>
        <taxon>Tracheophyta</taxon>
        <taxon>Spermatophyta</taxon>
        <taxon>Magnoliopsida</taxon>
        <taxon>eudicotyledons</taxon>
        <taxon>Gunneridae</taxon>
        <taxon>Pentapetalae</taxon>
        <taxon>rosids</taxon>
        <taxon>malvids</taxon>
        <taxon>Malvales</taxon>
        <taxon>Malvaceae</taxon>
        <taxon>Grewioideae</taxon>
        <taxon>Apeibeae</taxon>
        <taxon>Corchorus</taxon>
    </lineage>
</organism>
<accession>A0A1R3J5P3</accession>
<proteinExistence type="predicted"/>
<dbReference type="Proteomes" id="UP000187203">
    <property type="component" value="Unassembled WGS sequence"/>
</dbReference>
<sequence>MNFYFDNKMLPLLIFRFQLPILLAEALIRVQDLLTTEIVLINDLTVTTGAIILLLLMARASPVRFVRSQVTQQKLVDGQSSTQVSPAPLASTESSSQEIVATQALPGWATDQTLGSNSGTTSSIPLQRSSGSKNMNTSLFPFLVEMKSGRKTLATSSEGSSLKPTAGKLADARRWEACRDTPYEQQVSLT</sequence>